<feature type="transmembrane region" description="Helical" evidence="11">
    <location>
        <begin position="483"/>
        <end position="502"/>
    </location>
</feature>
<dbReference type="CDD" id="cd01987">
    <property type="entry name" value="USP_KdpD-like"/>
    <property type="match status" value="1"/>
</dbReference>
<dbReference type="Pfam" id="PF02702">
    <property type="entry name" value="KdpD"/>
    <property type="match status" value="1"/>
</dbReference>
<accession>A0ABX2I8I3</accession>
<dbReference type="InterPro" id="IPR025201">
    <property type="entry name" value="KdpD_TM"/>
</dbReference>
<dbReference type="GO" id="GO:0016301">
    <property type="term" value="F:kinase activity"/>
    <property type="evidence" value="ECO:0007669"/>
    <property type="project" value="UniProtKB-KW"/>
</dbReference>
<dbReference type="Gene3D" id="1.20.120.620">
    <property type="entry name" value="Backbone structure of the membrane domain of e. Coli histidine kinase receptor kdpd"/>
    <property type="match status" value="1"/>
</dbReference>
<dbReference type="SUPFAM" id="SSF52540">
    <property type="entry name" value="P-loop containing nucleoside triphosphate hydrolases"/>
    <property type="match status" value="1"/>
</dbReference>
<name>A0ABX2I8I3_BLAHA</name>
<evidence type="ECO:0000313" key="15">
    <source>
        <dbReference type="Proteomes" id="UP000822142"/>
    </source>
</evidence>
<evidence type="ECO:0000256" key="1">
    <source>
        <dbReference type="ARBA" id="ARBA00004141"/>
    </source>
</evidence>
<keyword evidence="6 14" id="KW-0418">Kinase</keyword>
<dbReference type="Gene3D" id="3.30.450.40">
    <property type="match status" value="1"/>
</dbReference>
<dbReference type="EMBL" id="JAAITA010000005">
    <property type="protein sequence ID" value="NSJ85809.1"/>
    <property type="molecule type" value="Genomic_DNA"/>
</dbReference>
<dbReference type="InterPro" id="IPR014729">
    <property type="entry name" value="Rossmann-like_a/b/a_fold"/>
</dbReference>
<feature type="domain" description="Sensor protein KdpD transmembrane" evidence="13">
    <location>
        <begin position="409"/>
        <end position="514"/>
    </location>
</feature>
<dbReference type="Gene3D" id="3.40.50.620">
    <property type="entry name" value="HUPs"/>
    <property type="match status" value="1"/>
</dbReference>
<protein>
    <submittedName>
        <fullName evidence="14">Sensor histidine kinase KdpD</fullName>
    </submittedName>
</protein>
<keyword evidence="9" id="KW-0902">Two-component regulatory system</keyword>
<keyword evidence="2" id="KW-0597">Phosphoprotein</keyword>
<comment type="subcellular location">
    <subcellularLocation>
        <location evidence="1">Membrane</location>
        <topology evidence="1">Multi-pass membrane protein</topology>
    </subcellularLocation>
</comment>
<evidence type="ECO:0000256" key="8">
    <source>
        <dbReference type="ARBA" id="ARBA00022989"/>
    </source>
</evidence>
<evidence type="ECO:0000256" key="5">
    <source>
        <dbReference type="ARBA" id="ARBA00022741"/>
    </source>
</evidence>
<proteinExistence type="predicted"/>
<evidence type="ECO:0000256" key="7">
    <source>
        <dbReference type="ARBA" id="ARBA00022840"/>
    </source>
</evidence>
<keyword evidence="8 11" id="KW-1133">Transmembrane helix</keyword>
<dbReference type="InterPro" id="IPR029016">
    <property type="entry name" value="GAF-like_dom_sf"/>
</dbReference>
<comment type="caution">
    <text evidence="14">The sequence shown here is derived from an EMBL/GenBank/DDBJ whole genome shotgun (WGS) entry which is preliminary data.</text>
</comment>
<feature type="transmembrane region" description="Helical" evidence="11">
    <location>
        <begin position="403"/>
        <end position="424"/>
    </location>
</feature>
<reference evidence="14 15" key="1">
    <citation type="journal article" date="2020" name="Cell Host Microbe">
        <title>Functional and Genomic Variation between Human-Derived Isolates of Lachnospiraceae Reveals Inter- and Intra-Species Diversity.</title>
        <authorList>
            <person name="Sorbara M.T."/>
            <person name="Littmann E.R."/>
            <person name="Fontana E."/>
            <person name="Moody T.U."/>
            <person name="Kohout C.E."/>
            <person name="Gjonbalaj M."/>
            <person name="Eaton V."/>
            <person name="Seok R."/>
            <person name="Leiner I.M."/>
            <person name="Pamer E.G."/>
        </authorList>
    </citation>
    <scope>NUCLEOTIDE SEQUENCE [LARGE SCALE GENOMIC DNA]</scope>
    <source>
        <strain evidence="14 15">MSK.15.26</strain>
    </source>
</reference>
<evidence type="ECO:0000256" key="4">
    <source>
        <dbReference type="ARBA" id="ARBA00022692"/>
    </source>
</evidence>
<evidence type="ECO:0000256" key="2">
    <source>
        <dbReference type="ARBA" id="ARBA00022553"/>
    </source>
</evidence>
<dbReference type="Gene3D" id="3.40.50.300">
    <property type="entry name" value="P-loop containing nucleotide triphosphate hydrolases"/>
    <property type="match status" value="1"/>
</dbReference>
<dbReference type="SUPFAM" id="SSF52402">
    <property type="entry name" value="Adenine nucleotide alpha hydrolases-like"/>
    <property type="match status" value="1"/>
</dbReference>
<dbReference type="InterPro" id="IPR003852">
    <property type="entry name" value="Sig_transdc_His_kinase_KdpD_N"/>
</dbReference>
<dbReference type="InterPro" id="IPR038318">
    <property type="entry name" value="KdpD_sf"/>
</dbReference>
<evidence type="ECO:0000256" key="6">
    <source>
        <dbReference type="ARBA" id="ARBA00022777"/>
    </source>
</evidence>
<dbReference type="PANTHER" id="PTHR45569">
    <property type="entry name" value="SENSOR PROTEIN KDPD"/>
    <property type="match status" value="1"/>
</dbReference>
<evidence type="ECO:0000256" key="11">
    <source>
        <dbReference type="SAM" id="Phobius"/>
    </source>
</evidence>
<evidence type="ECO:0000256" key="9">
    <source>
        <dbReference type="ARBA" id="ARBA00023012"/>
    </source>
</evidence>
<feature type="transmembrane region" description="Helical" evidence="11">
    <location>
        <begin position="454"/>
        <end position="471"/>
    </location>
</feature>
<dbReference type="RefSeq" id="WP_173748851.1">
    <property type="nucleotide sequence ID" value="NZ_JAAITA010000005.1"/>
</dbReference>
<evidence type="ECO:0000256" key="3">
    <source>
        <dbReference type="ARBA" id="ARBA00022679"/>
    </source>
</evidence>
<keyword evidence="15" id="KW-1185">Reference proteome</keyword>
<keyword evidence="3" id="KW-0808">Transferase</keyword>
<evidence type="ECO:0000259" key="12">
    <source>
        <dbReference type="Pfam" id="PF02702"/>
    </source>
</evidence>
<dbReference type="InterPro" id="IPR027417">
    <property type="entry name" value="P-loop_NTPase"/>
</dbReference>
<evidence type="ECO:0000313" key="14">
    <source>
        <dbReference type="EMBL" id="NSJ85809.1"/>
    </source>
</evidence>
<evidence type="ECO:0000259" key="13">
    <source>
        <dbReference type="Pfam" id="PF13493"/>
    </source>
</evidence>
<dbReference type="Pfam" id="PF13493">
    <property type="entry name" value="DUF4118"/>
    <property type="match status" value="1"/>
</dbReference>
<dbReference type="PANTHER" id="PTHR45569:SF1">
    <property type="entry name" value="SENSOR PROTEIN KDPD"/>
    <property type="match status" value="1"/>
</dbReference>
<keyword evidence="10 11" id="KW-0472">Membrane</keyword>
<feature type="transmembrane region" description="Helical" evidence="11">
    <location>
        <begin position="430"/>
        <end position="449"/>
    </location>
</feature>
<evidence type="ECO:0000256" key="10">
    <source>
        <dbReference type="ARBA" id="ARBA00023136"/>
    </source>
</evidence>
<keyword evidence="4 11" id="KW-0812">Transmembrane</keyword>
<organism evidence="14 15">
    <name type="scientific">Blautia hansenii</name>
    <name type="common">Ruminococcus hansenii</name>
    <dbReference type="NCBI Taxonomy" id="1322"/>
    <lineage>
        <taxon>Bacteria</taxon>
        <taxon>Bacillati</taxon>
        <taxon>Bacillota</taxon>
        <taxon>Clostridia</taxon>
        <taxon>Lachnospirales</taxon>
        <taxon>Lachnospiraceae</taxon>
        <taxon>Blautia</taxon>
    </lineage>
</organism>
<keyword evidence="5" id="KW-0547">Nucleotide-binding</keyword>
<gene>
    <name evidence="14" type="ORF">G5A70_06415</name>
</gene>
<dbReference type="Proteomes" id="UP000822142">
    <property type="component" value="Unassembled WGS sequence"/>
</dbReference>
<feature type="domain" description="Signal transduction histidine kinase osmosensitive K+ channel sensor N-terminal" evidence="12">
    <location>
        <begin position="27"/>
        <end position="235"/>
    </location>
</feature>
<keyword evidence="7" id="KW-0067">ATP-binding</keyword>
<dbReference type="InterPro" id="IPR052023">
    <property type="entry name" value="Histidine_kinase_KdpD"/>
</dbReference>
<sequence>MENERPDSQQLLRKLKYEEEQKQKKTRGKLKIFLGYAAGSGKTYTMLEAAHEALRHGVEVVAGYVEPHARPDTQALTEGIEMLPPMMVDYKGVKLREFDVDAALKRKPKLMLVDELAHTNAKGCRNEKRYQDVKELLRAGINVYTTLNIQHLESLNDLVGTITQIEVRERIPDRIFDMADQVEVIDIEPDELIERMKEGKIYGRLQAERALSNFFKREKLVALREITLRRVADRVNRIAEEERNALGNMEYHTGEHILACVSSAPSSAKVIRTASRLAYAFHAQFTVLSVETPELKQADEKTKRVLNRHLELARALGAKIVTVYGSDIAQQIAEYAIVGNVSKVVIGKNNRRRFWEKGKVEVLETLMYRAPNIDIYIIPDGRKKNTGKEPAGKGRHRSEHSHTVADLAAITGVLLLTTAVAFGFQKLGLSESNIIMTYILGVLLSSYIADKKIYALYSSLFSVLTFNFFFTDPYLSFKAYDKGYPTTFVMLFVVGFFTASLTRKLKQQNRESAKKQYRTEILLENSQKLRRCKSKAEVWKQVAEQAGKLLNLSILIYPVKKDGLLDLPLLFPRKGMEQRTLEELVNFQEKAVVQWVAANHHRAGACTHTLPEAKAMYLPVQDAEEVKGVMGILLEERRPVQDFEYGLLIAMLNEAGVKLQDALPEKQIKSS</sequence>